<feature type="compositionally biased region" description="Low complexity" evidence="1">
    <location>
        <begin position="60"/>
        <end position="74"/>
    </location>
</feature>
<dbReference type="Proteomes" id="UP000652761">
    <property type="component" value="Unassembled WGS sequence"/>
</dbReference>
<gene>
    <name evidence="2" type="ORF">Taro_006533</name>
</gene>
<dbReference type="AlphaFoldDB" id="A0A843TXN2"/>
<feature type="region of interest" description="Disordered" evidence="1">
    <location>
        <begin position="25"/>
        <end position="146"/>
    </location>
</feature>
<accession>A0A843TXN2</accession>
<comment type="caution">
    <text evidence="2">The sequence shown here is derived from an EMBL/GenBank/DDBJ whole genome shotgun (WGS) entry which is preliminary data.</text>
</comment>
<sequence>MAQQQQLHQQQQLLATNQQTMARLEAQVGQMAETTMRREVGQLPSQPVANPRNQPPGFASQPSLLPQPVQQVQPRGPQLENIKAISSLRSGKVLSDPHKGKEAVNNPELGAQDDTSDSEEEPVQTKLEEENKEFWPKARLASTPSR</sequence>
<protein>
    <submittedName>
        <fullName evidence="2">Uncharacterized protein</fullName>
    </submittedName>
</protein>
<feature type="compositionally biased region" description="Basic and acidic residues" evidence="1">
    <location>
        <begin position="126"/>
        <end position="136"/>
    </location>
</feature>
<proteinExistence type="predicted"/>
<dbReference type="EMBL" id="NMUH01000195">
    <property type="protein sequence ID" value="MQL74173.1"/>
    <property type="molecule type" value="Genomic_DNA"/>
</dbReference>
<name>A0A843TXN2_COLES</name>
<evidence type="ECO:0000256" key="1">
    <source>
        <dbReference type="SAM" id="MobiDB-lite"/>
    </source>
</evidence>
<keyword evidence="3" id="KW-1185">Reference proteome</keyword>
<feature type="compositionally biased region" description="Polar residues" evidence="1">
    <location>
        <begin position="43"/>
        <end position="52"/>
    </location>
</feature>
<reference evidence="2" key="1">
    <citation type="submission" date="2017-07" db="EMBL/GenBank/DDBJ databases">
        <title>Taro Niue Genome Assembly and Annotation.</title>
        <authorList>
            <person name="Atibalentja N."/>
            <person name="Keating K."/>
            <person name="Fields C.J."/>
        </authorList>
    </citation>
    <scope>NUCLEOTIDE SEQUENCE</scope>
    <source>
        <strain evidence="2">Niue_2</strain>
        <tissue evidence="2">Leaf</tissue>
    </source>
</reference>
<evidence type="ECO:0000313" key="2">
    <source>
        <dbReference type="EMBL" id="MQL74173.1"/>
    </source>
</evidence>
<evidence type="ECO:0000313" key="3">
    <source>
        <dbReference type="Proteomes" id="UP000652761"/>
    </source>
</evidence>
<organism evidence="2 3">
    <name type="scientific">Colocasia esculenta</name>
    <name type="common">Wild taro</name>
    <name type="synonym">Arum esculentum</name>
    <dbReference type="NCBI Taxonomy" id="4460"/>
    <lineage>
        <taxon>Eukaryota</taxon>
        <taxon>Viridiplantae</taxon>
        <taxon>Streptophyta</taxon>
        <taxon>Embryophyta</taxon>
        <taxon>Tracheophyta</taxon>
        <taxon>Spermatophyta</taxon>
        <taxon>Magnoliopsida</taxon>
        <taxon>Liliopsida</taxon>
        <taxon>Araceae</taxon>
        <taxon>Aroideae</taxon>
        <taxon>Colocasieae</taxon>
        <taxon>Colocasia</taxon>
    </lineage>
</organism>
<dbReference type="OrthoDB" id="1435444at2759"/>